<dbReference type="Proteomes" id="UP000009319">
    <property type="component" value="Unassembled WGS sequence"/>
</dbReference>
<protein>
    <submittedName>
        <fullName evidence="1">Uncharacterized protein</fullName>
    </submittedName>
</protein>
<name>K0Q0B7_9HYPH</name>
<keyword evidence="2" id="KW-1185">Reference proteome</keyword>
<evidence type="ECO:0000313" key="1">
    <source>
        <dbReference type="EMBL" id="CCM77332.1"/>
    </source>
</evidence>
<sequence length="112" mass="12324">MMEDAASIMEHLTYVYPALHKLGASHLHVGDDKMETLRGAGYSGCHVLAEDDRTRRPRRGELNDSEIVTRDDVGIEPPAEIGVKLLGTVNSETGTTMTSSFIRRSALPVSWQ</sequence>
<proteinExistence type="predicted"/>
<dbReference type="HOGENOM" id="CLU_2143837_0_0_5"/>
<gene>
    <name evidence="1" type="ORF">BN77_0272</name>
</gene>
<organism evidence="1 2">
    <name type="scientific">Rhizobium mesoamericanum STM3625</name>
    <dbReference type="NCBI Taxonomy" id="1211777"/>
    <lineage>
        <taxon>Bacteria</taxon>
        <taxon>Pseudomonadati</taxon>
        <taxon>Pseudomonadota</taxon>
        <taxon>Alphaproteobacteria</taxon>
        <taxon>Hyphomicrobiales</taxon>
        <taxon>Rhizobiaceae</taxon>
        <taxon>Rhizobium/Agrobacterium group</taxon>
        <taxon>Rhizobium</taxon>
    </lineage>
</organism>
<accession>K0Q0B7</accession>
<dbReference type="EMBL" id="CANI01000029">
    <property type="protein sequence ID" value="CCM77332.1"/>
    <property type="molecule type" value="Genomic_DNA"/>
</dbReference>
<dbReference type="AlphaFoldDB" id="K0Q0B7"/>
<reference evidence="1 2" key="1">
    <citation type="journal article" date="2013" name="Genome Announc.">
        <title>Draft Genome Sequence of Rhizobium mesoamericanum STM3625, a Nitrogen-Fixing Symbiont of Mimosa pudica Isolated in French Guiana (South America).</title>
        <authorList>
            <person name="Moulin L."/>
            <person name="Mornico D."/>
            <person name="Melkonian R."/>
            <person name="Klonowska A."/>
        </authorList>
    </citation>
    <scope>NUCLEOTIDE SEQUENCE [LARGE SCALE GENOMIC DNA]</scope>
    <source>
        <strain evidence="1 2">STM3625</strain>
    </source>
</reference>
<evidence type="ECO:0000313" key="2">
    <source>
        <dbReference type="Proteomes" id="UP000009319"/>
    </source>
</evidence>
<comment type="caution">
    <text evidence="1">The sequence shown here is derived from an EMBL/GenBank/DDBJ whole genome shotgun (WGS) entry which is preliminary data.</text>
</comment>